<dbReference type="Proteomes" id="UP000018208">
    <property type="component" value="Unassembled WGS sequence"/>
</dbReference>
<name>V6LWA0_9EUKA</name>
<evidence type="ECO:0000313" key="2">
    <source>
        <dbReference type="EMBL" id="KAH0573421.1"/>
    </source>
</evidence>
<evidence type="ECO:0000313" key="1">
    <source>
        <dbReference type="EMBL" id="EST45089.1"/>
    </source>
</evidence>
<dbReference type="VEuPathDB" id="GiardiaDB:SS50377_25541"/>
<protein>
    <submittedName>
        <fullName evidence="1">Uncharacterized protein</fullName>
    </submittedName>
</protein>
<dbReference type="EMBL" id="KI546101">
    <property type="protein sequence ID" value="EST45089.1"/>
    <property type="molecule type" value="Genomic_DNA"/>
</dbReference>
<keyword evidence="3" id="KW-1185">Reference proteome</keyword>
<reference evidence="1 2" key="1">
    <citation type="journal article" date="2014" name="PLoS Genet.">
        <title>The Genome of Spironucleus salmonicida Highlights a Fish Pathogen Adapted to Fluctuating Environments.</title>
        <authorList>
            <person name="Xu F."/>
            <person name="Jerlstrom-Hultqvist J."/>
            <person name="Einarsson E."/>
            <person name="Astvaldsson A."/>
            <person name="Svard S.G."/>
            <person name="Andersson J.O."/>
        </authorList>
    </citation>
    <scope>NUCLEOTIDE SEQUENCE</scope>
    <source>
        <strain evidence="2">ATCC 50377</strain>
    </source>
</reference>
<gene>
    <name evidence="1" type="ORF">SS50377_15109</name>
    <name evidence="2" type="ORF">SS50377_25541</name>
</gene>
<proteinExistence type="predicted"/>
<sequence length="70" mass="7925">MIAGIHLHVINPSRYTILTIDPRFQQLSFDTYTQGKDTLGISTVPPVLNFDGSTYFVRCYLVALSVYLEN</sequence>
<dbReference type="AlphaFoldDB" id="V6LWA0"/>
<dbReference type="EMBL" id="AUWU02000005">
    <property type="protein sequence ID" value="KAH0573421.1"/>
    <property type="molecule type" value="Genomic_DNA"/>
</dbReference>
<reference evidence="2" key="2">
    <citation type="submission" date="2020-12" db="EMBL/GenBank/DDBJ databases">
        <title>New Spironucleus salmonicida genome in near-complete chromosomes.</title>
        <authorList>
            <person name="Xu F."/>
            <person name="Kurt Z."/>
            <person name="Jimenez-Gonzalez A."/>
            <person name="Astvaldsson A."/>
            <person name="Andersson J.O."/>
            <person name="Svard S.G."/>
        </authorList>
    </citation>
    <scope>NUCLEOTIDE SEQUENCE</scope>
    <source>
        <strain evidence="2">ATCC 50377</strain>
    </source>
</reference>
<evidence type="ECO:0000313" key="3">
    <source>
        <dbReference type="Proteomes" id="UP000018208"/>
    </source>
</evidence>
<accession>V6LWA0</accession>
<organism evidence="1">
    <name type="scientific">Spironucleus salmonicida</name>
    <dbReference type="NCBI Taxonomy" id="348837"/>
    <lineage>
        <taxon>Eukaryota</taxon>
        <taxon>Metamonada</taxon>
        <taxon>Diplomonadida</taxon>
        <taxon>Hexamitidae</taxon>
        <taxon>Hexamitinae</taxon>
        <taxon>Spironucleus</taxon>
    </lineage>
</organism>